<accession>A0A1J7BF94</accession>
<feature type="transmembrane region" description="Helical" evidence="1">
    <location>
        <begin position="114"/>
        <end position="131"/>
    </location>
</feature>
<dbReference type="Proteomes" id="UP000243342">
    <property type="component" value="Unassembled WGS sequence"/>
</dbReference>
<protein>
    <submittedName>
        <fullName evidence="2">Uncharacterized protein</fullName>
    </submittedName>
</protein>
<reference evidence="2 3" key="1">
    <citation type="submission" date="2016-10" db="EMBL/GenBank/DDBJ databases">
        <title>Genome sequence of Streptomyces gilvigriseus MUSC 26.</title>
        <authorList>
            <person name="Lee L.-H."/>
            <person name="Ser H.-L."/>
        </authorList>
    </citation>
    <scope>NUCLEOTIDE SEQUENCE [LARGE SCALE GENOMIC DNA]</scope>
    <source>
        <strain evidence="2 3">MUSC 26</strain>
    </source>
</reference>
<keyword evidence="1" id="KW-0472">Membrane</keyword>
<proteinExistence type="predicted"/>
<comment type="caution">
    <text evidence="2">The sequence shown here is derived from an EMBL/GenBank/DDBJ whole genome shotgun (WGS) entry which is preliminary data.</text>
</comment>
<feature type="transmembrane region" description="Helical" evidence="1">
    <location>
        <begin position="45"/>
        <end position="69"/>
    </location>
</feature>
<dbReference type="AlphaFoldDB" id="A0A1J7BF94"/>
<evidence type="ECO:0000313" key="3">
    <source>
        <dbReference type="Proteomes" id="UP000243342"/>
    </source>
</evidence>
<evidence type="ECO:0000313" key="2">
    <source>
        <dbReference type="EMBL" id="OIV37245.1"/>
    </source>
</evidence>
<feature type="transmembrane region" description="Helical" evidence="1">
    <location>
        <begin position="7"/>
        <end position="25"/>
    </location>
</feature>
<keyword evidence="1" id="KW-1133">Transmembrane helix</keyword>
<feature type="transmembrane region" description="Helical" evidence="1">
    <location>
        <begin position="76"/>
        <end position="94"/>
    </location>
</feature>
<dbReference type="RefSeq" id="WP_071656798.1">
    <property type="nucleotide sequence ID" value="NZ_MLCF01000059.1"/>
</dbReference>
<name>A0A1J7BF94_9ACTN</name>
<organism evidence="2 3">
    <name type="scientific">Mangrovactinospora gilvigrisea</name>
    <dbReference type="NCBI Taxonomy" id="1428644"/>
    <lineage>
        <taxon>Bacteria</taxon>
        <taxon>Bacillati</taxon>
        <taxon>Actinomycetota</taxon>
        <taxon>Actinomycetes</taxon>
        <taxon>Kitasatosporales</taxon>
        <taxon>Streptomycetaceae</taxon>
        <taxon>Mangrovactinospora</taxon>
    </lineage>
</organism>
<gene>
    <name evidence="2" type="ORF">BIV57_12075</name>
</gene>
<keyword evidence="1" id="KW-0812">Transmembrane</keyword>
<sequence>MRRFIGNLLALVGIAAVVVNVWQPWYKGVEERRIDVGFLFGGSTYATGSLWHSMFVAALVVAAVGVLGILAQSRMLLGLSGLAGIAMVVLWAIFRTKANGSAHGLNVTDFDSGLWATLAGSVVLWFAAAVLPGRRRAAVE</sequence>
<keyword evidence="3" id="KW-1185">Reference proteome</keyword>
<evidence type="ECO:0000256" key="1">
    <source>
        <dbReference type="SAM" id="Phobius"/>
    </source>
</evidence>
<dbReference type="EMBL" id="MLCF01000059">
    <property type="protein sequence ID" value="OIV37245.1"/>
    <property type="molecule type" value="Genomic_DNA"/>
</dbReference>